<dbReference type="EMBL" id="JRMB01000002">
    <property type="protein sequence ID" value="KGF64156.1"/>
    <property type="molecule type" value="Genomic_DNA"/>
</dbReference>
<protein>
    <submittedName>
        <fullName evidence="1">Uncharacterized protein</fullName>
    </submittedName>
</protein>
<dbReference type="AlphaFoldDB" id="A0A9X0JIR3"/>
<proteinExistence type="predicted"/>
<reference evidence="1 2" key="1">
    <citation type="submission" date="2014-09" db="EMBL/GenBank/DDBJ databases">
        <title>Genome sequence of Pseudomonas lutea strain DSM 17257T.</title>
        <authorList>
            <person name="Kwak Y."/>
            <person name="Shin J.-H."/>
        </authorList>
    </citation>
    <scope>NUCLEOTIDE SEQUENCE [LARGE SCALE GENOMIC DNA]</scope>
    <source>
        <strain evidence="1 2">DSM 17257</strain>
    </source>
</reference>
<gene>
    <name evidence="1" type="ORF">LT42_20000</name>
</gene>
<evidence type="ECO:0000313" key="2">
    <source>
        <dbReference type="Proteomes" id="UP000029719"/>
    </source>
</evidence>
<organism evidence="1 2">
    <name type="scientific">Pseudomonas lutea</name>
    <dbReference type="NCBI Taxonomy" id="243924"/>
    <lineage>
        <taxon>Bacteria</taxon>
        <taxon>Pseudomonadati</taxon>
        <taxon>Pseudomonadota</taxon>
        <taxon>Gammaproteobacteria</taxon>
        <taxon>Pseudomonadales</taxon>
        <taxon>Pseudomonadaceae</taxon>
        <taxon>Pseudomonas</taxon>
    </lineage>
</organism>
<evidence type="ECO:0000313" key="1">
    <source>
        <dbReference type="EMBL" id="KGF64156.1"/>
    </source>
</evidence>
<accession>A0A9X0JIR3</accession>
<name>A0A9X0JIR3_9PSED</name>
<sequence length="112" mass="12270">MQRDPIVCVRATSVRADDVSGLTAHATDFSPPCNPRHADLLPLPDGAGTMLRLAPHKRYENTSGSGLLWSAAGANCARLNGAQRVELTMRAKRTECSRPVQTGKRDIYKRRL</sequence>
<comment type="caution">
    <text evidence="1">The sequence shown here is derived from an EMBL/GenBank/DDBJ whole genome shotgun (WGS) entry which is preliminary data.</text>
</comment>
<dbReference type="Proteomes" id="UP000029719">
    <property type="component" value="Unassembled WGS sequence"/>
</dbReference>